<feature type="domain" description="MCM8/REC winged helix" evidence="1">
    <location>
        <begin position="1"/>
        <end position="61"/>
    </location>
</feature>
<gene>
    <name evidence="2" type="ORF">GGI15_003974</name>
</gene>
<evidence type="ECO:0000259" key="1">
    <source>
        <dbReference type="Pfam" id="PF25051"/>
    </source>
</evidence>
<organism evidence="2 3">
    <name type="scientific">Coemansia interrupta</name>
    <dbReference type="NCBI Taxonomy" id="1126814"/>
    <lineage>
        <taxon>Eukaryota</taxon>
        <taxon>Fungi</taxon>
        <taxon>Fungi incertae sedis</taxon>
        <taxon>Zoopagomycota</taxon>
        <taxon>Kickxellomycotina</taxon>
        <taxon>Kickxellomycetes</taxon>
        <taxon>Kickxellales</taxon>
        <taxon>Kickxellaceae</taxon>
        <taxon>Coemansia</taxon>
    </lineage>
</organism>
<keyword evidence="3" id="KW-1185">Reference proteome</keyword>
<dbReference type="Proteomes" id="UP001140172">
    <property type="component" value="Unassembled WGS sequence"/>
</dbReference>
<name>A0A9W8LHH0_9FUNG</name>
<protein>
    <recommendedName>
        <fullName evidence="1">MCM8/REC winged helix domain-containing protein</fullName>
    </recommendedName>
</protein>
<comment type="caution">
    <text evidence="2">The sequence shown here is derived from an EMBL/GenBank/DDBJ whole genome shotgun (WGS) entry which is preliminary data.</text>
</comment>
<evidence type="ECO:0000313" key="2">
    <source>
        <dbReference type="EMBL" id="KAJ2779137.1"/>
    </source>
</evidence>
<feature type="non-terminal residue" evidence="2">
    <location>
        <position position="1"/>
    </location>
</feature>
<evidence type="ECO:0000313" key="3">
    <source>
        <dbReference type="Proteomes" id="UP001140172"/>
    </source>
</evidence>
<dbReference type="Pfam" id="PF25051">
    <property type="entry name" value="WHD_MCM8"/>
    <property type="match status" value="1"/>
</dbReference>
<accession>A0A9W8LHH0</accession>
<reference evidence="2" key="1">
    <citation type="submission" date="2022-07" db="EMBL/GenBank/DDBJ databases">
        <title>Phylogenomic reconstructions and comparative analyses of Kickxellomycotina fungi.</title>
        <authorList>
            <person name="Reynolds N.K."/>
            <person name="Stajich J.E."/>
            <person name="Barry K."/>
            <person name="Grigoriev I.V."/>
            <person name="Crous P."/>
            <person name="Smith M.E."/>
        </authorList>
    </citation>
    <scope>NUCLEOTIDE SEQUENCE</scope>
    <source>
        <strain evidence="2">BCRC 34489</strain>
    </source>
</reference>
<dbReference type="EMBL" id="JANBUM010000313">
    <property type="protein sequence ID" value="KAJ2779137.1"/>
    <property type="molecule type" value="Genomic_DNA"/>
</dbReference>
<sequence>FVAKLHRISEETYNNMFTFSMMHTIANEMGLRFSNFNDVVDKLNNQNYLIKKANRTYQLATF</sequence>
<dbReference type="CDD" id="cd22247">
    <property type="entry name" value="MCM8_WHD"/>
    <property type="match status" value="1"/>
</dbReference>
<dbReference type="OrthoDB" id="7462577at2759"/>
<dbReference type="AlphaFoldDB" id="A0A9W8LHH0"/>
<proteinExistence type="predicted"/>
<dbReference type="InterPro" id="IPR056875">
    <property type="entry name" value="MCM8/REC_WHD"/>
</dbReference>